<dbReference type="PANTHER" id="PTHR43547">
    <property type="entry name" value="TWO-COMPONENT HISTIDINE KINASE"/>
    <property type="match status" value="1"/>
</dbReference>
<accession>A0A9D7XGC7</accession>
<reference evidence="4" key="1">
    <citation type="submission" date="2020-10" db="EMBL/GenBank/DDBJ databases">
        <title>Connecting structure to function with the recovery of over 1000 high-quality activated sludge metagenome-assembled genomes encoding full-length rRNA genes using long-read sequencing.</title>
        <authorList>
            <person name="Singleton C.M."/>
            <person name="Petriglieri F."/>
            <person name="Kristensen J.M."/>
            <person name="Kirkegaard R.H."/>
            <person name="Michaelsen T.Y."/>
            <person name="Andersen M.H."/>
            <person name="Karst S.M."/>
            <person name="Dueholm M.S."/>
            <person name="Nielsen P.H."/>
            <person name="Albertsen M."/>
        </authorList>
    </citation>
    <scope>NUCLEOTIDE SEQUENCE</scope>
    <source>
        <strain evidence="4">Skiv_18-Q3-R9-52_MAXAC.067</strain>
    </source>
</reference>
<keyword evidence="2" id="KW-0472">Membrane</keyword>
<dbReference type="Proteomes" id="UP000886657">
    <property type="component" value="Unassembled WGS sequence"/>
</dbReference>
<feature type="chain" id="PRO_5039573015" description="Two component regulator three Y domain-containing protein" evidence="3">
    <location>
        <begin position="19"/>
        <end position="849"/>
    </location>
</feature>
<organism evidence="4 5">
    <name type="scientific">Candidatus Geothrix skivensis</name>
    <dbReference type="NCBI Taxonomy" id="2954439"/>
    <lineage>
        <taxon>Bacteria</taxon>
        <taxon>Pseudomonadati</taxon>
        <taxon>Acidobacteriota</taxon>
        <taxon>Holophagae</taxon>
        <taxon>Holophagales</taxon>
        <taxon>Holophagaceae</taxon>
        <taxon>Geothrix</taxon>
    </lineage>
</organism>
<dbReference type="SUPFAM" id="SSF63829">
    <property type="entry name" value="Calcium-dependent phosphotriesterase"/>
    <property type="match status" value="3"/>
</dbReference>
<name>A0A9D7XGC7_9BACT</name>
<gene>
    <name evidence="4" type="ORF">IPP58_06290</name>
</gene>
<keyword evidence="1" id="KW-0597">Phosphoprotein</keyword>
<dbReference type="GO" id="GO:0000155">
    <property type="term" value="F:phosphorelay sensor kinase activity"/>
    <property type="evidence" value="ECO:0007669"/>
    <property type="project" value="TreeGrafter"/>
</dbReference>
<sequence>MRVWRCLLVALSTVVALASEGWHRPFSLLGPDQGLPAGGITTLAQEADGFLWVGTENGLLRYEGGASSRWSGEDGLPSDYIHRLLAHPAGGLWVSTSRGLAWIRAGRIETAQFGSPSAGQGASSMALDSSGRLWVITPWGLFVQQAGTEFKAHPRAFPGRLLTLAQGEGGAMHLGTDQGLHSIRPDGSIQTFGPAEGLPREGVALLAEDGAGRLWAGTGRYLVMKARDGQHFTDESSRLRGSLSPNSVPFRDLDGSIWFPTQAGALHVKGPQTESLDSAIGLPFRWVRTIFRDREGTLWILGPSLARLQGSGRIWNHSLAGSSSGEVVWFIHRDTQGRLLAATDDGAIQVSPTGGRRIPGTEGRRIKYLAPDRSGLLWMVSTIGPTLWLRPGSRQAEIAPLGDLGYAVNTVMEDRQGTVWLGHTQKGLLRWNPATRRLHQELGPQAGAGGTLGVFQVREDGRGRLWAATTAGLRLREADGRWRTFGEAQGLPPCGLWGMAFLPDGSAWLHFQEALGLVRVRVEGDRLNVLEHRVKGQGLHSNLVYAVAVDELGQTWASTDQGLDRLDPALHVGRREGMISEDCAILALLADQGHVWVGTAGGLVRFEADKVEPESLLPRAHILKLHLGDRQLAPPFENLPAVPARESTVAFRVAAPTYRQEGQFRIQGRLLGLESDWRDLDSAVARYPALPGGSYRFETRTVGPDGQMGVATSLAFRVRPPWWKSWWALSLEVLLGLLGLYLLIRARIAGLARSKAALEALVARRTEELRARNEELSLALGNVKQLSGLLPICASCKKIRDDKGYWNQLEQYISAHSEVGFSHGICPDCVETVFPDYVARRSAKSPIEG</sequence>
<comment type="caution">
    <text evidence="4">The sequence shown here is derived from an EMBL/GenBank/DDBJ whole genome shotgun (WGS) entry which is preliminary data.</text>
</comment>
<dbReference type="InterPro" id="IPR011110">
    <property type="entry name" value="Reg_prop"/>
</dbReference>
<keyword evidence="2" id="KW-0812">Transmembrane</keyword>
<keyword evidence="3" id="KW-0732">Signal</keyword>
<evidence type="ECO:0000256" key="1">
    <source>
        <dbReference type="ARBA" id="ARBA00022553"/>
    </source>
</evidence>
<feature type="transmembrane region" description="Helical" evidence="2">
    <location>
        <begin position="726"/>
        <end position="744"/>
    </location>
</feature>
<feature type="signal peptide" evidence="3">
    <location>
        <begin position="1"/>
        <end position="18"/>
    </location>
</feature>
<evidence type="ECO:0000256" key="2">
    <source>
        <dbReference type="SAM" id="Phobius"/>
    </source>
</evidence>
<protein>
    <recommendedName>
        <fullName evidence="6">Two component regulator three Y domain-containing protein</fullName>
    </recommendedName>
</protein>
<evidence type="ECO:0000313" key="5">
    <source>
        <dbReference type="Proteomes" id="UP000886657"/>
    </source>
</evidence>
<dbReference type="PANTHER" id="PTHR43547:SF2">
    <property type="entry name" value="HYBRID SIGNAL TRANSDUCTION HISTIDINE KINASE C"/>
    <property type="match status" value="1"/>
</dbReference>
<dbReference type="AlphaFoldDB" id="A0A9D7XGC7"/>
<dbReference type="Pfam" id="PF07494">
    <property type="entry name" value="Reg_prop"/>
    <property type="match status" value="1"/>
</dbReference>
<dbReference type="Gene3D" id="2.130.10.10">
    <property type="entry name" value="YVTN repeat-like/Quinoprotein amine dehydrogenase"/>
    <property type="match status" value="2"/>
</dbReference>
<dbReference type="InterPro" id="IPR015943">
    <property type="entry name" value="WD40/YVTN_repeat-like_dom_sf"/>
</dbReference>
<proteinExistence type="predicted"/>
<evidence type="ECO:0008006" key="6">
    <source>
        <dbReference type="Google" id="ProtNLM"/>
    </source>
</evidence>
<dbReference type="Gene3D" id="2.60.40.10">
    <property type="entry name" value="Immunoglobulins"/>
    <property type="match status" value="1"/>
</dbReference>
<keyword evidence="2" id="KW-1133">Transmembrane helix</keyword>
<dbReference type="EMBL" id="JADKIO010000005">
    <property type="protein sequence ID" value="MBK9796096.1"/>
    <property type="molecule type" value="Genomic_DNA"/>
</dbReference>
<evidence type="ECO:0000256" key="3">
    <source>
        <dbReference type="SAM" id="SignalP"/>
    </source>
</evidence>
<evidence type="ECO:0000313" key="4">
    <source>
        <dbReference type="EMBL" id="MBK9796096.1"/>
    </source>
</evidence>
<dbReference type="InterPro" id="IPR013783">
    <property type="entry name" value="Ig-like_fold"/>
</dbReference>